<comment type="caution">
    <text evidence="3">The sequence shown here is derived from an EMBL/GenBank/DDBJ whole genome shotgun (WGS) entry which is preliminary data.</text>
</comment>
<dbReference type="InterPro" id="IPR004509">
    <property type="entry name" value="Competence_ComEA_HhH"/>
</dbReference>
<dbReference type="PANTHER" id="PTHR21180">
    <property type="entry name" value="ENDONUCLEASE/EXONUCLEASE/PHOSPHATASE FAMILY DOMAIN-CONTAINING PROTEIN 1"/>
    <property type="match status" value="1"/>
</dbReference>
<evidence type="ECO:0000259" key="2">
    <source>
        <dbReference type="SMART" id="SM00278"/>
    </source>
</evidence>
<dbReference type="GO" id="GO:0015628">
    <property type="term" value="P:protein secretion by the type II secretion system"/>
    <property type="evidence" value="ECO:0007669"/>
    <property type="project" value="TreeGrafter"/>
</dbReference>
<dbReference type="SUPFAM" id="SSF47781">
    <property type="entry name" value="RuvA domain 2-like"/>
    <property type="match status" value="1"/>
</dbReference>
<evidence type="ECO:0000313" key="3">
    <source>
        <dbReference type="EMBL" id="MBB5022235.1"/>
    </source>
</evidence>
<proteinExistence type="predicted"/>
<gene>
    <name evidence="3" type="ORF">HNR37_001567</name>
</gene>
<reference evidence="3 4" key="1">
    <citation type="submission" date="2020-08" db="EMBL/GenBank/DDBJ databases">
        <title>Genomic Encyclopedia of Type Strains, Phase IV (KMG-IV): sequencing the most valuable type-strain genomes for metagenomic binning, comparative biology and taxonomic classification.</title>
        <authorList>
            <person name="Goeker M."/>
        </authorList>
    </citation>
    <scope>NUCLEOTIDE SEQUENCE [LARGE SCALE GENOMIC DNA]</scope>
    <source>
        <strain evidence="3 4">DSM 22071</strain>
    </source>
</reference>
<dbReference type="Pfam" id="PF12836">
    <property type="entry name" value="HHH_3"/>
    <property type="match status" value="1"/>
</dbReference>
<evidence type="ECO:0000313" key="4">
    <source>
        <dbReference type="Proteomes" id="UP000528322"/>
    </source>
</evidence>
<feature type="signal peptide" evidence="1">
    <location>
        <begin position="1"/>
        <end position="21"/>
    </location>
</feature>
<accession>A0A7W7Y526</accession>
<sequence length="84" mass="9210">MIQKALTVTFLILLLTTLALAKVNINTASQDELETLQGIGTERAAAIIEYREQYGNFENPADLTNVSGIGPATFRNNQDRIVTD</sequence>
<keyword evidence="1" id="KW-0732">Signal</keyword>
<dbReference type="PANTHER" id="PTHR21180:SF32">
    <property type="entry name" value="ENDONUCLEASE_EXONUCLEASE_PHOSPHATASE FAMILY DOMAIN-CONTAINING PROTEIN 1"/>
    <property type="match status" value="1"/>
</dbReference>
<name>A0A7W7Y526_9BACT</name>
<dbReference type="NCBIfam" id="TIGR00426">
    <property type="entry name" value="competence protein ComEA helix-hairpin-helix repeat region"/>
    <property type="match status" value="1"/>
</dbReference>
<dbReference type="GO" id="GO:0015627">
    <property type="term" value="C:type II protein secretion system complex"/>
    <property type="evidence" value="ECO:0007669"/>
    <property type="project" value="TreeGrafter"/>
</dbReference>
<dbReference type="RefSeq" id="WP_183732386.1">
    <property type="nucleotide sequence ID" value="NZ_JACHID010000009.1"/>
</dbReference>
<evidence type="ECO:0000256" key="1">
    <source>
        <dbReference type="SAM" id="SignalP"/>
    </source>
</evidence>
<dbReference type="AlphaFoldDB" id="A0A7W7Y526"/>
<dbReference type="InterPro" id="IPR051675">
    <property type="entry name" value="Endo/Exo/Phosphatase_dom_1"/>
</dbReference>
<feature type="domain" description="Helix-hairpin-helix DNA-binding motif class 1" evidence="2">
    <location>
        <begin position="31"/>
        <end position="50"/>
    </location>
</feature>
<dbReference type="InterPro" id="IPR003583">
    <property type="entry name" value="Hlx-hairpin-Hlx_DNA-bd_motif"/>
</dbReference>
<organism evidence="3 4">
    <name type="scientific">Desulfurispira natronophila</name>
    <dbReference type="NCBI Taxonomy" id="682562"/>
    <lineage>
        <taxon>Bacteria</taxon>
        <taxon>Pseudomonadati</taxon>
        <taxon>Chrysiogenota</taxon>
        <taxon>Chrysiogenia</taxon>
        <taxon>Chrysiogenales</taxon>
        <taxon>Chrysiogenaceae</taxon>
        <taxon>Desulfurispira</taxon>
    </lineage>
</organism>
<keyword evidence="4" id="KW-1185">Reference proteome</keyword>
<protein>
    <submittedName>
        <fullName evidence="3">Competence protein ComEA</fullName>
    </submittedName>
</protein>
<dbReference type="InterPro" id="IPR010994">
    <property type="entry name" value="RuvA_2-like"/>
</dbReference>
<dbReference type="GO" id="GO:0003677">
    <property type="term" value="F:DNA binding"/>
    <property type="evidence" value="ECO:0007669"/>
    <property type="project" value="InterPro"/>
</dbReference>
<dbReference type="Proteomes" id="UP000528322">
    <property type="component" value="Unassembled WGS sequence"/>
</dbReference>
<feature type="chain" id="PRO_5031138586" evidence="1">
    <location>
        <begin position="22"/>
        <end position="84"/>
    </location>
</feature>
<dbReference type="Gene3D" id="1.10.150.280">
    <property type="entry name" value="AF1531-like domain"/>
    <property type="match status" value="1"/>
</dbReference>
<feature type="domain" description="Helix-hairpin-helix DNA-binding motif class 1" evidence="2">
    <location>
        <begin position="61"/>
        <end position="80"/>
    </location>
</feature>
<dbReference type="GO" id="GO:0006281">
    <property type="term" value="P:DNA repair"/>
    <property type="evidence" value="ECO:0007669"/>
    <property type="project" value="InterPro"/>
</dbReference>
<dbReference type="SMART" id="SM00278">
    <property type="entry name" value="HhH1"/>
    <property type="match status" value="2"/>
</dbReference>
<dbReference type="EMBL" id="JACHID010000009">
    <property type="protein sequence ID" value="MBB5022235.1"/>
    <property type="molecule type" value="Genomic_DNA"/>
</dbReference>